<feature type="coiled-coil region" evidence="2">
    <location>
        <begin position="1353"/>
        <end position="1380"/>
    </location>
</feature>
<feature type="compositionally biased region" description="Polar residues" evidence="3">
    <location>
        <begin position="2862"/>
        <end position="2885"/>
    </location>
</feature>
<evidence type="ECO:0000256" key="2">
    <source>
        <dbReference type="SAM" id="Coils"/>
    </source>
</evidence>
<dbReference type="SUPFAM" id="SSF46966">
    <property type="entry name" value="Spectrin repeat"/>
    <property type="match status" value="10"/>
</dbReference>
<evidence type="ECO:0000256" key="1">
    <source>
        <dbReference type="ARBA" id="ARBA00022737"/>
    </source>
</evidence>
<feature type="coiled-coil region" evidence="2">
    <location>
        <begin position="2672"/>
        <end position="2699"/>
    </location>
</feature>
<feature type="compositionally biased region" description="Polar residues" evidence="3">
    <location>
        <begin position="2983"/>
        <end position="2998"/>
    </location>
</feature>
<dbReference type="EMBL" id="GEEE01006537">
    <property type="protein sequence ID" value="JAP56688.1"/>
    <property type="molecule type" value="Transcribed_RNA"/>
</dbReference>
<organism evidence="4">
    <name type="scientific">Schistocephalus solidus</name>
    <name type="common">Tapeworm</name>
    <dbReference type="NCBI Taxonomy" id="70667"/>
    <lineage>
        <taxon>Eukaryota</taxon>
        <taxon>Metazoa</taxon>
        <taxon>Spiralia</taxon>
        <taxon>Lophotrochozoa</taxon>
        <taxon>Platyhelminthes</taxon>
        <taxon>Cestoda</taxon>
        <taxon>Eucestoda</taxon>
        <taxon>Diphyllobothriidea</taxon>
        <taxon>Diphyllobothriidae</taxon>
        <taxon>Schistocephalus</taxon>
    </lineage>
</organism>
<evidence type="ECO:0000256" key="3">
    <source>
        <dbReference type="SAM" id="MobiDB-lite"/>
    </source>
</evidence>
<keyword evidence="2" id="KW-0175">Coiled coil</keyword>
<feature type="coiled-coil region" evidence="2">
    <location>
        <begin position="650"/>
        <end position="684"/>
    </location>
</feature>
<accession>A0A0X3PYV9</accession>
<evidence type="ECO:0000313" key="4">
    <source>
        <dbReference type="EMBL" id="JAP56688.1"/>
    </source>
</evidence>
<dbReference type="Gene3D" id="1.20.58.60">
    <property type="match status" value="10"/>
</dbReference>
<keyword evidence="1" id="KW-0677">Repeat</keyword>
<protein>
    <submittedName>
        <fullName evidence="4">Uncharacterized protein</fullName>
    </submittedName>
</protein>
<proteinExistence type="predicted"/>
<feature type="coiled-coil region" evidence="2">
    <location>
        <begin position="733"/>
        <end position="795"/>
    </location>
</feature>
<dbReference type="PANTHER" id="PTHR11915">
    <property type="entry name" value="SPECTRIN/FILAMIN RELATED CYTOSKELETAL PROTEIN"/>
    <property type="match status" value="1"/>
</dbReference>
<sequence length="3092" mass="346574">MTEPLSSVLDVDREKRRVADIKLDLERNKVTIDAVEEKIKAPDMPKKYSDPLVSSCEYLRGKADRALGRAAERDKELDDSLNRACFHDEVSDLDDWLGEKQAIVQNIRDFVEKYPDETVPLRQIRNRLARLQAVNAEVNANQPALENLKNTAVTLSQTTTLTGFPDPLREADRLSDNFNKLQKDITDTQKKLERAVDISDLHAMPLLSPVNIQPVRADMAYAAAPGLDSESSPGAGVPRNLAEALAALQNAQKEKKNIEGNLAKILATEDKAKKAGALTPALKEKLDRERERQRARLTDVDDDIKRNEELVAWYKLANEMKDTNDWANKRIADLTDALDGNQAPRTPHEQNLQRQKHERICKDIERKDPRVKELLDPQICPMPVCLQNASIPGSDPRPELAKSFEELKRVASGRSKQLLASVDTADLLAQLADVAEQINSTTMAVDVLVDGKSAFPLDSSAKKLKEIEQRVQKLEPLVNDLSQKVDQQLAAVQRDRSPLIKSLKKARKCIMDALRDLKDRISAAKRSLLLQSRIADFMQHSEDQQEEITKALAFVSSANTGSISDPNVLQQRWQVFIEELPKLLTRIDECISEGSELTSDLTQPYNTNASNLILMPVRRQKDTIQPTDPFNLGPEELQTPLQMEYPLCSQQSAQTAADQVQEQIESLTRDRQLLQKQVQACENSKENSKLFSRFYEDWVDVMERIKEKDAHLTGLSSAPPKSQALLKGQVSKHEILEAEVVHIKQRVSEVERAGNDLLMQLRTTVEEQGGRTKESQKVSDKISALRNALQTLDKKLTQRRHLLNECDRYLRFCEQVHLFVLWCNEMDHEMALTAVAVKASANVVTGAVDRLVQTGVSSMSPNVGTGSGIDLKQAQLQSLTYERLNNEMQTKWSPLATALVQEAEDMINLNHNAVDDLNAKVEQLLVAQKGAEEGLKEMNLRMPQLIDLLCLRREIASLVSQLAVQRARLQALAKECSSSVDVNSGGCDKLMCSAEVETMRKRVEIVERILQSTLQKETAVASSANQMIHKGHYASQDIRDGIDQYSKVRQKLMKDCADLMECLDRSNRQLTWEEETEDFEGWLREREAELADLSRPKAEGTMMGDVILDQLNTLQRQEKFQNCVSANSMHAESLIKRAGELIAEENKVTNNSNNTVSQRLTERLERIKKHWKALLVSCKAIAATLEQSRDLLDYQTEADALERWLRDKDILLAKSDLGSDFDHCICLKEKAKEAAAGKTVNKQTMQSFGDLANRVSKGLRTATDGSAADEGAASVAALNKRTAEYIDRRTADIQDRWKRIAEQLTAYLALLDLASDIHELLSRLNVLLSEAQERKTRADVLDDVAKAQSVAELQAILRTCKRAERDISAMDDQAHKLAAEVKTSMESVTATSKDGRLQQFVDHLKRQPDELAAELAKTKDLQKRKRELAEAKLAAQEVIEGCQEISKWSEGLCKELRPQIVGAALFGLQNKLAEGLIRKPGSADADNEEKRKAYLSRLRQRLTNYQSEYPVRRKKLKHCQTQATSILQNLTAVQEPSLSRSFGEVKSGTEREMVSAEESLRRAAEVMQNLAYQLEIEDKRLAFLATGKQEGKRIALIQQQAVEAVCSALGMEALAAATTNMNGEVRDGKTPKQINGGALIIPNLSTEMVHAAPPISGQSAMDPKDCLTLLNTLSAALANREDNPLKEKYTELQRYQADPNIAKEAYNDEAVAADKKLYQDTHAKATHTEAMLTSLKAQVLYQTECESWFQMATDSLEWINEMQAKVNETYDWRVTLRRFGVDVRPNKQTSIEMADCGPKGSGGISKRLARQKRLAVDIKSGLQMVKKICERGEELRKTQSENATKIGDTIMQLTNAAGRLHDACEEKSRCMAEASELVQWGYQMDEATSQVAATEQELTADDYGVGQSSLSKLVDRHAELENNIKEVQVVRGQNLLNKAEKAQADGHFAGAQMVQEAAKLNDRLTNVLPQLLAGRREALQIMLAWRTIEKEIRAETMWLQEKKDSPLLDMKKSEKANYVDASRHLKGLTELAAQVMTKDRVFKELTDRVNGLLQEKQTISNQTHRKTVMLALGTVGDAVLSMSHLNNQKNELEERIANIGGLFLIKYTTLQLLNELQEAEEWIRVRILPLQQIAPMTDSNGTKVASQNVRNMLLDAASFNRDTIGPLKLRVQQVVAQQSSGGLPNKRAVAVTEKMMDGFPGPDLAHLMQRHADAIESRRVEFRPKVDTLQREAEGLTSRYEMLLRYLELVDRKLQLHTELHKFNIQADDLNRWLSEIEQVVFNKDYGSDLDECGMLLSKFDEQFEGSSSIGASRLSALGQKSQELIGAAVSLREDLRSEEQRSASTMAQLPNQEGWVSVPQGLQEMQDHVKLDETSTRERQEELNRKWVVIRTGMKARKEALLSAMQIHKFMSDTEDLLEWIGTKSPQARSQNIGIALLGKLSSETADEEARKVSSMEKARSQQEKLRHEMSAMQKQMDKLDREQMRLQNDYPSRAEEIHKRWQAVQTAWDVLRRSVQADKQRLTEAQMVTDWTDRCNLLISWIEERRLAMLAVRVMPTELDEATRLLNEHNSIKTQLSKRNSEKEAIERSAYELTEKVPSAKIVINQHCQKLATSWANTQSVWNTRSILYEKNLDLRKLLSEMSEIESWLEEQEVRLKDLHLASEESSLNVDKAMKEQDDIERAVEHAKQRVEAIKRKTAIEKVGFELLKFAAARGEGADGDPNSGIISEARVAEIRRRETSKINQSRSKNADQVRELPPSTAKNIFTSLTEGADGRAGYSSEPVSPPYIADKQRQQPAAHVLIQPTIKTVEKSAPVSCLQDSSYDFRSGLNRVDSFGMSSAVRTTDTAITSPDLKAPAASTAQPAMQSAKTASPQRINSTESSDGGVRQKISDLFFSFKRKSDEVNTKGRKVSQSGDKTKITTLGGEPAHGGQNRERSAKSGRKGRPLPPAQSASDIDSEDEAATGEKKTYIIASLPPSSPSQDVNERVLSTSSPVRSPEVGRSDRFSFGIDTNITGKSGLQNEVKCIGNLTRKITNDPKKAIKVFKKWIPSNGPGHHAVLTGASLVFFDNQTGNRFSLPRFFIQQTDIE</sequence>
<dbReference type="SMART" id="SM00150">
    <property type="entry name" value="SPEC"/>
    <property type="match status" value="9"/>
</dbReference>
<feature type="region of interest" description="Disordered" evidence="3">
    <location>
        <begin position="2850"/>
        <end position="2888"/>
    </location>
</feature>
<dbReference type="Pfam" id="PF00435">
    <property type="entry name" value="Spectrin"/>
    <property type="match status" value="5"/>
</dbReference>
<name>A0A0X3PYV9_SCHSO</name>
<dbReference type="CDD" id="cd00176">
    <property type="entry name" value="SPEC"/>
    <property type="match status" value="3"/>
</dbReference>
<feature type="region of interest" description="Disordered" evidence="3">
    <location>
        <begin position="2741"/>
        <end position="2762"/>
    </location>
</feature>
<feature type="coiled-coil region" evidence="2">
    <location>
        <begin position="241"/>
        <end position="303"/>
    </location>
</feature>
<feature type="coiled-coil region" evidence="2">
    <location>
        <begin position="2042"/>
        <end position="2102"/>
    </location>
</feature>
<feature type="coiled-coil region" evidence="2">
    <location>
        <begin position="2457"/>
        <end position="2491"/>
    </location>
</feature>
<dbReference type="InterPro" id="IPR018159">
    <property type="entry name" value="Spectrin/alpha-actinin"/>
</dbReference>
<feature type="region of interest" description="Disordered" evidence="3">
    <location>
        <begin position="2905"/>
        <end position="3003"/>
    </location>
</feature>
<feature type="coiled-coil region" evidence="2">
    <location>
        <begin position="464"/>
        <end position="520"/>
    </location>
</feature>
<gene>
    <name evidence="4" type="ORF">TR113761</name>
</gene>
<reference evidence="4" key="1">
    <citation type="submission" date="2016-01" db="EMBL/GenBank/DDBJ databases">
        <title>Reference transcriptome for the parasite Schistocephalus solidus: insights into the molecular evolution of parasitism.</title>
        <authorList>
            <person name="Hebert F.O."/>
            <person name="Grambauer S."/>
            <person name="Barber I."/>
            <person name="Landry C.R."/>
            <person name="Aubin-Horth N."/>
        </authorList>
    </citation>
    <scope>NUCLEOTIDE SEQUENCE</scope>
</reference>
<dbReference type="InterPro" id="IPR002017">
    <property type="entry name" value="Spectrin_repeat"/>
</dbReference>